<name>A0A448WA10_9PLAT</name>
<dbReference type="Proteomes" id="UP000784294">
    <property type="component" value="Unassembled WGS sequence"/>
</dbReference>
<organism evidence="2 3">
    <name type="scientific">Protopolystoma xenopodis</name>
    <dbReference type="NCBI Taxonomy" id="117903"/>
    <lineage>
        <taxon>Eukaryota</taxon>
        <taxon>Metazoa</taxon>
        <taxon>Spiralia</taxon>
        <taxon>Lophotrochozoa</taxon>
        <taxon>Platyhelminthes</taxon>
        <taxon>Monogenea</taxon>
        <taxon>Polyopisthocotylea</taxon>
        <taxon>Polystomatidea</taxon>
        <taxon>Polystomatidae</taxon>
        <taxon>Protopolystoma</taxon>
    </lineage>
</organism>
<keyword evidence="3" id="KW-1185">Reference proteome</keyword>
<dbReference type="AlphaFoldDB" id="A0A448WA10"/>
<evidence type="ECO:0000256" key="1">
    <source>
        <dbReference type="SAM" id="MobiDB-lite"/>
    </source>
</evidence>
<feature type="compositionally biased region" description="Basic residues" evidence="1">
    <location>
        <begin position="164"/>
        <end position="178"/>
    </location>
</feature>
<dbReference type="EMBL" id="CAAALY010000283">
    <property type="protein sequence ID" value="VEL06715.1"/>
    <property type="molecule type" value="Genomic_DNA"/>
</dbReference>
<accession>A0A448WA10</accession>
<feature type="region of interest" description="Disordered" evidence="1">
    <location>
        <begin position="159"/>
        <end position="196"/>
    </location>
</feature>
<comment type="caution">
    <text evidence="2">The sequence shown here is derived from an EMBL/GenBank/DDBJ whole genome shotgun (WGS) entry which is preliminary data.</text>
</comment>
<proteinExistence type="predicted"/>
<evidence type="ECO:0000313" key="2">
    <source>
        <dbReference type="EMBL" id="VEL06715.1"/>
    </source>
</evidence>
<reference evidence="2" key="1">
    <citation type="submission" date="2018-11" db="EMBL/GenBank/DDBJ databases">
        <authorList>
            <consortium name="Pathogen Informatics"/>
        </authorList>
    </citation>
    <scope>NUCLEOTIDE SEQUENCE</scope>
</reference>
<protein>
    <submittedName>
        <fullName evidence="2">Uncharacterized protein</fullName>
    </submittedName>
</protein>
<gene>
    <name evidence="2" type="ORF">PXEA_LOCUS155</name>
</gene>
<feature type="region of interest" description="Disordered" evidence="1">
    <location>
        <begin position="37"/>
        <end position="93"/>
    </location>
</feature>
<evidence type="ECO:0000313" key="3">
    <source>
        <dbReference type="Proteomes" id="UP000784294"/>
    </source>
</evidence>
<feature type="compositionally biased region" description="Polar residues" evidence="1">
    <location>
        <begin position="42"/>
        <end position="52"/>
    </location>
</feature>
<sequence>MFLKFLGVSDCHFVLDELQTSSDIHLSALPVNTFGPPIRPSSAHTPPSSQLQYPLGPAVPRHSTQRRKRSPQTQARQALRKEREPSILGNCSKEKEAKQLLQLIEEPELANGPGAYVELKDTSPVFRSGHTSSHKSREDHSALSEDSILQCYGETSQSLQLPQNRHKPHHNHHQHRQSRHVEPRHNQQHHSVSNQQEVEPDMILAEIQVPVPALGPTMSLKHTHQNIHSPHSSQLALSESLVCKDQVEAPMSSGISPEEEVSWLIKI</sequence>